<dbReference type="Proteomes" id="UP000308600">
    <property type="component" value="Unassembled WGS sequence"/>
</dbReference>
<evidence type="ECO:0000313" key="1">
    <source>
        <dbReference type="EMBL" id="TFK64921.1"/>
    </source>
</evidence>
<reference evidence="1 2" key="1">
    <citation type="journal article" date="2019" name="Nat. Ecol. Evol.">
        <title>Megaphylogeny resolves global patterns of mushroom evolution.</title>
        <authorList>
            <person name="Varga T."/>
            <person name="Krizsan K."/>
            <person name="Foldi C."/>
            <person name="Dima B."/>
            <person name="Sanchez-Garcia M."/>
            <person name="Sanchez-Ramirez S."/>
            <person name="Szollosi G.J."/>
            <person name="Szarkandi J.G."/>
            <person name="Papp V."/>
            <person name="Albert L."/>
            <person name="Andreopoulos W."/>
            <person name="Angelini C."/>
            <person name="Antonin V."/>
            <person name="Barry K.W."/>
            <person name="Bougher N.L."/>
            <person name="Buchanan P."/>
            <person name="Buyck B."/>
            <person name="Bense V."/>
            <person name="Catcheside P."/>
            <person name="Chovatia M."/>
            <person name="Cooper J."/>
            <person name="Damon W."/>
            <person name="Desjardin D."/>
            <person name="Finy P."/>
            <person name="Geml J."/>
            <person name="Haridas S."/>
            <person name="Hughes K."/>
            <person name="Justo A."/>
            <person name="Karasinski D."/>
            <person name="Kautmanova I."/>
            <person name="Kiss B."/>
            <person name="Kocsube S."/>
            <person name="Kotiranta H."/>
            <person name="LaButti K.M."/>
            <person name="Lechner B.E."/>
            <person name="Liimatainen K."/>
            <person name="Lipzen A."/>
            <person name="Lukacs Z."/>
            <person name="Mihaltcheva S."/>
            <person name="Morgado L.N."/>
            <person name="Niskanen T."/>
            <person name="Noordeloos M.E."/>
            <person name="Ohm R.A."/>
            <person name="Ortiz-Santana B."/>
            <person name="Ovrebo C."/>
            <person name="Racz N."/>
            <person name="Riley R."/>
            <person name="Savchenko A."/>
            <person name="Shiryaev A."/>
            <person name="Soop K."/>
            <person name="Spirin V."/>
            <person name="Szebenyi C."/>
            <person name="Tomsovsky M."/>
            <person name="Tulloss R.E."/>
            <person name="Uehling J."/>
            <person name="Grigoriev I.V."/>
            <person name="Vagvolgyi C."/>
            <person name="Papp T."/>
            <person name="Martin F.M."/>
            <person name="Miettinen O."/>
            <person name="Hibbett D.S."/>
            <person name="Nagy L.G."/>
        </authorList>
    </citation>
    <scope>NUCLEOTIDE SEQUENCE [LARGE SCALE GENOMIC DNA]</scope>
    <source>
        <strain evidence="1 2">NL-1719</strain>
    </source>
</reference>
<keyword evidence="2" id="KW-1185">Reference proteome</keyword>
<name>A0ACD3AHA2_9AGAR</name>
<gene>
    <name evidence="1" type="ORF">BDN72DRAFT_901137</name>
</gene>
<protein>
    <submittedName>
        <fullName evidence="1">Uncharacterized protein</fullName>
    </submittedName>
</protein>
<sequence>MNSTFNFSHLDKGKNRLVEPTSPSPYSSLLDPVLQVAGPSDTISHHQPAPDTPSLTKDQLKMLLGGLDHATLYSLCPVYYRLWELYQKSRDHATVRQLQSSSSSTLAHSPEVLFIEEATTSMVVQPGAKMVFGPRDTFLYKIFGDIYFARDIVLKKTDPKFKNIKYWDNANWSTLVTRLSTRRQLTQKLKKDPTNSDANERMLEKFDVGFAPLVNGNLWLLLNKDERLVFKSGAPDVDDDTMDDDLSVDIDLTEDDSAGTVKRDKPGRGYAPLQELDGKAITKGDVGEIGKFINTLLDQLAMGKDLKLLGDCWGKVPADVKALIFRALENRFPVYAFCSGHWKAHATCQDAYYNWSRNNLPSKKRTSSTTKEGPSKKPRLDQEVIELNDDDDSEASNTTSGNSRTGRGAVAKATSASSSTTTPTTTTQTPNPTTAAVNRLKDPLTLDPTLNGILDDILSSPIDLTIPTSKSATASNAQNGVNNSMGSPPARTPSPATSVTLRSSPVQAADASGSVARTTSATAGPSGATEDPPTRQGNAPTKKSKRDGVLTVDPTSYTPKNICARDWKEKYPNGTTGAFDDYYKSLGRTGQKKLLNEIKLSKKFGNWVHELSEFQTCFTTHMRTKVPNFKPGMTTNYLCEYVSRAATNDAISRVMLNISVAALHLNYLLKGHIDFAKIEDVVAGLAPEDYGGFARVNVGNFKNPLHIALSLSPILLFLQLNTMTKSIGRARLLCAWRVVGRQKPRDVHRAEHVVWDMLFRIAGGQCSVEDGVTTCLGEILRLDLVQTPWNDWFAQAKAPVPQESPVIALSIHPPMDLVVPLTPISLVDRLHCRTNLQDIESPAGTSTPQTVPPATVNQGVLASGRLVASELPPPPLSLVEPATREYHKRVSTNPSSPPSPLSHSQDVDMDELEEHPRSSNRPQTRRSTPQFTPSEEDEDEEDEEEEEEEEEVPVNKTGKTNEERQSKQPQKREPTSRGGTKGNRNARLNSKSKSKGKGKRVNRRRGADAEDDDDEVQEPPRKKLRTKTPDPSSNTKSPSVNPVKVAREPSTSTQQSSLPFARDAAFQPICARPDTAQTGPLTFKNALNEEVTVQLPFHTLDQKSWFEDMWNAIITNEGQPLYLSEDLTIKNSSCIRVMTRDEFLLESQLLPGYFQQRHIVVTGRDARQSQFNSTALGKVFPAAFAWKGALWFNDQSPIGADCCIYPTSDMMISAHQFQQRSNNGKMVHCHTPKTDNVAPESTLATDIYAGRVSRSLNGPDFYHDEYLRWAEVSTTASYYKWELTDCAGHFETIVCGSRLFFVSRSKTADDTQFLYDPEIVSNHKGSHITSTYWDIEAVIVPAGSDIYIQPHTPHASVCLESSISHGTYFMPCVMIERVIVGVYQSWALTGEEYPLHWAIERASRSILYVWREKFTYNIIDQNEHIPDLQTPEGVRQLFCLCAYRELVNICAVDAYRSDKFAEGLSFQDRRGFIHGRQVSRSLLRWFFGNYALEDSQDTLERVYFKYLAAVVKCLLGQRQKHGNGSITYEQMEELVQVTFSNSPEFLEVYESKEVNPSYGGPLKCTIIRLPESQCLIDWQPDDDDGVNGEDQIWAAANVSAMELVK</sequence>
<dbReference type="EMBL" id="ML208455">
    <property type="protein sequence ID" value="TFK64921.1"/>
    <property type="molecule type" value="Genomic_DNA"/>
</dbReference>
<evidence type="ECO:0000313" key="2">
    <source>
        <dbReference type="Proteomes" id="UP000308600"/>
    </source>
</evidence>
<organism evidence="1 2">
    <name type="scientific">Pluteus cervinus</name>
    <dbReference type="NCBI Taxonomy" id="181527"/>
    <lineage>
        <taxon>Eukaryota</taxon>
        <taxon>Fungi</taxon>
        <taxon>Dikarya</taxon>
        <taxon>Basidiomycota</taxon>
        <taxon>Agaricomycotina</taxon>
        <taxon>Agaricomycetes</taxon>
        <taxon>Agaricomycetidae</taxon>
        <taxon>Agaricales</taxon>
        <taxon>Pluteineae</taxon>
        <taxon>Pluteaceae</taxon>
        <taxon>Pluteus</taxon>
    </lineage>
</organism>
<accession>A0ACD3AHA2</accession>
<proteinExistence type="predicted"/>